<sequence length="252" mass="29219">METLTFTRKEMSRLLSTLGQDSKISPLSVIQEIWRSRHLQDMAQGNSMSAFISTSLPPVIEKMIKSQTAPAFSLHEIVALGAQIEYTQFSVTSVQNWVKRDFKSFIGPPEAGKKYSLQQVSLFFIIEDLRSTLHYDEIRKLFQFLFQPMSEQEKTCVSPLNFYNAYADLFEKLDDRYRNYKGSQTDLVYKWDRMLSELAEEYVASLPERDVNSNEILQNALHVALISVHTSCFQVLSRRYVNGMMFLHNLDK</sequence>
<proteinExistence type="predicted"/>
<dbReference type="InterPro" id="IPR014975">
    <property type="entry name" value="DUF1836"/>
</dbReference>
<dbReference type="Proteomes" id="UP000076927">
    <property type="component" value="Chromosome"/>
</dbReference>
<dbReference type="PANTHER" id="PTHR40056:SF1">
    <property type="entry name" value="DUF1836 DOMAIN-CONTAINING PROTEIN"/>
    <property type="match status" value="1"/>
</dbReference>
<dbReference type="PANTHER" id="PTHR40056">
    <property type="entry name" value="HYPOTHETICAL CYTOSOLIC PROTEIN"/>
    <property type="match status" value="1"/>
</dbReference>
<organism evidence="1 2">
    <name type="scientific">Paenibacillus swuensis</name>
    <dbReference type="NCBI Taxonomy" id="1178515"/>
    <lineage>
        <taxon>Bacteria</taxon>
        <taxon>Bacillati</taxon>
        <taxon>Bacillota</taxon>
        <taxon>Bacilli</taxon>
        <taxon>Bacillales</taxon>
        <taxon>Paenibacillaceae</taxon>
        <taxon>Paenibacillus</taxon>
    </lineage>
</organism>
<reference evidence="1 2" key="1">
    <citation type="submission" date="2015-01" db="EMBL/GenBank/DDBJ databases">
        <title>Paenibacillus swuensis/DY6/whole genome sequencing.</title>
        <authorList>
            <person name="Kim M.K."/>
            <person name="Srinivasan S."/>
            <person name="Lee J.-J."/>
        </authorList>
    </citation>
    <scope>NUCLEOTIDE SEQUENCE [LARGE SCALE GENOMIC DNA]</scope>
    <source>
        <strain evidence="1 2">DY6</strain>
    </source>
</reference>
<name>A0A172TGK6_9BACL</name>
<protein>
    <recommendedName>
        <fullName evidence="3">DUF1836 domain-containing protein</fullName>
    </recommendedName>
</protein>
<accession>A0A172TGK6</accession>
<dbReference type="STRING" id="1178515.SY83_07785"/>
<evidence type="ECO:0008006" key="3">
    <source>
        <dbReference type="Google" id="ProtNLM"/>
    </source>
</evidence>
<keyword evidence="2" id="KW-1185">Reference proteome</keyword>
<evidence type="ECO:0000313" key="1">
    <source>
        <dbReference type="EMBL" id="ANE46188.1"/>
    </source>
</evidence>
<dbReference type="EMBL" id="CP011388">
    <property type="protein sequence ID" value="ANE46188.1"/>
    <property type="molecule type" value="Genomic_DNA"/>
</dbReference>
<dbReference type="OrthoDB" id="2351599at2"/>
<dbReference type="RefSeq" id="WP_068605716.1">
    <property type="nucleotide sequence ID" value="NZ_CP011388.1"/>
</dbReference>
<dbReference type="PATRIC" id="fig|1178515.4.peg.1545"/>
<dbReference type="AlphaFoldDB" id="A0A172TGK6"/>
<evidence type="ECO:0000313" key="2">
    <source>
        <dbReference type="Proteomes" id="UP000076927"/>
    </source>
</evidence>
<gene>
    <name evidence="1" type="ORF">SY83_07785</name>
</gene>
<dbReference type="Pfam" id="PF08876">
    <property type="entry name" value="DUF1836"/>
    <property type="match status" value="1"/>
</dbReference>
<dbReference type="KEGG" id="pswu:SY83_07785"/>